<dbReference type="InterPro" id="IPR026363">
    <property type="entry name" value="CxxC-x17-CxxC_dom"/>
</dbReference>
<dbReference type="Pfam" id="PF23477">
    <property type="entry name" value="zf_Tbcl_2"/>
    <property type="match status" value="1"/>
</dbReference>
<feature type="domain" description="CxxC-x17-CxxC" evidence="2">
    <location>
        <begin position="54"/>
        <end position="88"/>
    </location>
</feature>
<feature type="domain" description="Probable zinc-binding" evidence="1">
    <location>
        <begin position="3"/>
        <end position="49"/>
    </location>
</feature>
<reference evidence="3" key="2">
    <citation type="journal article" date="2021" name="PeerJ">
        <title>Extensive microbial diversity within the chicken gut microbiome revealed by metagenomics and culture.</title>
        <authorList>
            <person name="Gilroy R."/>
            <person name="Ravi A."/>
            <person name="Getino M."/>
            <person name="Pursley I."/>
            <person name="Horton D.L."/>
            <person name="Alikhan N.F."/>
            <person name="Baker D."/>
            <person name="Gharbi K."/>
            <person name="Hall N."/>
            <person name="Watson M."/>
            <person name="Adriaenssens E.M."/>
            <person name="Foster-Nyarko E."/>
            <person name="Jarju S."/>
            <person name="Secka A."/>
            <person name="Antonio M."/>
            <person name="Oren A."/>
            <person name="Chaudhuri R.R."/>
            <person name="La Ragione R."/>
            <person name="Hildebrand F."/>
            <person name="Pallen M.J."/>
        </authorList>
    </citation>
    <scope>NUCLEOTIDE SEQUENCE</scope>
    <source>
        <strain evidence="3">CHK152-2994</strain>
    </source>
</reference>
<dbReference type="AlphaFoldDB" id="A0A9D1FW63"/>
<organism evidence="3 4">
    <name type="scientific">Candidatus Scatenecus faecavium</name>
    <dbReference type="NCBI Taxonomy" id="2840915"/>
    <lineage>
        <taxon>Bacteria</taxon>
        <taxon>Candidatus Scatenecus</taxon>
    </lineage>
</organism>
<reference evidence="3" key="1">
    <citation type="submission" date="2020-10" db="EMBL/GenBank/DDBJ databases">
        <authorList>
            <person name="Gilroy R."/>
        </authorList>
    </citation>
    <scope>NUCLEOTIDE SEQUENCE</scope>
    <source>
        <strain evidence="3">CHK152-2994</strain>
    </source>
</reference>
<evidence type="ECO:0000259" key="2">
    <source>
        <dbReference type="Pfam" id="PF23477"/>
    </source>
</evidence>
<evidence type="ECO:0000259" key="1">
    <source>
        <dbReference type="Pfam" id="PF13451"/>
    </source>
</evidence>
<dbReference type="EMBL" id="DVJO01000062">
    <property type="protein sequence ID" value="HIS82531.1"/>
    <property type="molecule type" value="Genomic_DNA"/>
</dbReference>
<dbReference type="NCBIfam" id="TIGR04272">
    <property type="entry name" value="cxxc_cxxc_Mbark"/>
    <property type="match status" value="1"/>
</dbReference>
<evidence type="ECO:0000313" key="4">
    <source>
        <dbReference type="Proteomes" id="UP000824139"/>
    </source>
</evidence>
<sequence>MYQDEKLVCEDCGAEFVFTAGEQEFYAEKGLVNKPKRCPDCRKARRQNNRRGQRRMYDAVCSKCGVQTQVPFKPIPGKEVYCKDCFSAIHAE</sequence>
<dbReference type="Proteomes" id="UP000824139">
    <property type="component" value="Unassembled WGS sequence"/>
</dbReference>
<comment type="caution">
    <text evidence="3">The sequence shown here is derived from an EMBL/GenBank/DDBJ whole genome shotgun (WGS) entry which is preliminary data.</text>
</comment>
<dbReference type="InterPro" id="IPR025306">
    <property type="entry name" value="Zn-bnd_dom_prob"/>
</dbReference>
<name>A0A9D1FW63_9BACT</name>
<proteinExistence type="predicted"/>
<protein>
    <submittedName>
        <fullName evidence="3">Zinc-ribbon domain containing protein</fullName>
    </submittedName>
</protein>
<evidence type="ECO:0000313" key="3">
    <source>
        <dbReference type="EMBL" id="HIS82531.1"/>
    </source>
</evidence>
<accession>A0A9D1FW63</accession>
<dbReference type="Pfam" id="PF13451">
    <property type="entry name" value="zf_Tbcl"/>
    <property type="match status" value="1"/>
</dbReference>
<gene>
    <name evidence="3" type="ORF">IAD41_02860</name>
</gene>